<name>A0A1L3KML6_9RHAB</name>
<sequence>MTAPYSDTEVQSLLQRVDPNYQSPVNTLTIDNDGSPTLVSNLNPAATPFHPMMSSPVHPIISSGETTRSNSVFTDVSAGFGAPPLSAHEIAAAVLEALPSQVPNRQEHATSFANLYVNPSVESYTRVIRDLVYDIRGTQSSERGRSRSRTVSRVPTVTVDQVETYLRTCAPNTRPEALKGWAKKIHEASTPRMLASLITLEPSLRFVPALVGTKTVTDLRQRLIGYLRLFNKNFQEI</sequence>
<evidence type="ECO:0000313" key="1">
    <source>
        <dbReference type="EMBL" id="APG78661.1"/>
    </source>
</evidence>
<accession>A0A1L3KML6</accession>
<dbReference type="EMBL" id="KX884411">
    <property type="protein sequence ID" value="APG78661.1"/>
    <property type="molecule type" value="Genomic_RNA"/>
</dbReference>
<dbReference type="GeneID" id="30745432"/>
<proteinExistence type="predicted"/>
<dbReference type="KEGG" id="vg:30745432"/>
<dbReference type="RefSeq" id="YP_009333188.1">
    <property type="nucleotide sequence ID" value="NC_032432.1"/>
</dbReference>
<reference evidence="1" key="1">
    <citation type="journal article" date="2016" name="Nature">
        <title>Redefining the invertebrate RNA virosphere.</title>
        <authorList>
            <person name="Shi M."/>
            <person name="Lin X.D."/>
            <person name="Tian J.H."/>
            <person name="Chen L.J."/>
            <person name="Chen X."/>
            <person name="Li C.X."/>
            <person name="Qin X.C."/>
            <person name="Li J."/>
            <person name="Cao J.P."/>
            <person name="Eden J.S."/>
            <person name="Buchmann J."/>
            <person name="Wang W."/>
            <person name="Xu J."/>
            <person name="Holmes E.C."/>
            <person name="Zhang Y.Z."/>
        </authorList>
    </citation>
    <scope>NUCLEOTIDE SEQUENCE [LARGE SCALE GENOMIC DNA]</scope>
    <source>
        <strain evidence="1">BHTH16013</strain>
    </source>
</reference>
<dbReference type="Proteomes" id="UP000201582">
    <property type="component" value="Segment"/>
</dbReference>
<protein>
    <submittedName>
        <fullName evidence="1">Uncharacterized protein</fullName>
    </submittedName>
</protein>
<organism evidence="1">
    <name type="scientific">Beihai barnacle virus 7</name>
    <dbReference type="NCBI Taxonomy" id="1922365"/>
    <lineage>
        <taxon>Viruses</taxon>
        <taxon>Riboviria</taxon>
        <taxon>Orthornavirae</taxon>
        <taxon>Negarnaviricota</taxon>
        <taxon>Haploviricotina</taxon>
        <taxon>Monjiviricetes</taxon>
        <taxon>Mononegavirales</taxon>
        <taxon>Rhabdoviridae</taxon>
        <taxon>Rhabdoviridae incertae sedis</taxon>
        <taxon>Gammaplatrhavirus</taxon>
        <taxon>Gammaplatrhavirus beihai</taxon>
    </lineage>
</organism>
<evidence type="ECO:0000313" key="2">
    <source>
        <dbReference type="Proteomes" id="UP000201582"/>
    </source>
</evidence>
<keyword evidence="2" id="KW-1185">Reference proteome</keyword>